<feature type="transmembrane region" description="Helical" evidence="5">
    <location>
        <begin position="30"/>
        <end position="52"/>
    </location>
</feature>
<dbReference type="RefSeq" id="WP_169674471.1">
    <property type="nucleotide sequence ID" value="NZ_JABBHF010000007.1"/>
</dbReference>
<dbReference type="SMART" id="SM00342">
    <property type="entry name" value="HTH_ARAC"/>
    <property type="match status" value="1"/>
</dbReference>
<dbReference type="SUPFAM" id="SSF55874">
    <property type="entry name" value="ATPase domain of HSP90 chaperone/DNA topoisomerase II/histidine kinase"/>
    <property type="match status" value="1"/>
</dbReference>
<dbReference type="CDD" id="cd00082">
    <property type="entry name" value="HisKA"/>
    <property type="match status" value="1"/>
</dbReference>
<dbReference type="CDD" id="cd17574">
    <property type="entry name" value="REC_OmpR"/>
    <property type="match status" value="1"/>
</dbReference>
<dbReference type="Pfam" id="PF02518">
    <property type="entry name" value="HATPase_c"/>
    <property type="match status" value="1"/>
</dbReference>
<dbReference type="PROSITE" id="PS50110">
    <property type="entry name" value="RESPONSE_REGULATORY"/>
    <property type="match status" value="1"/>
</dbReference>
<feature type="modified residue" description="4-aspartylphosphate" evidence="4">
    <location>
        <position position="541"/>
    </location>
</feature>
<name>A0ABX1S1E4_9FLAO</name>
<evidence type="ECO:0000259" key="7">
    <source>
        <dbReference type="PROSITE" id="PS50109"/>
    </source>
</evidence>
<evidence type="ECO:0000256" key="4">
    <source>
        <dbReference type="PROSITE-ProRule" id="PRU00169"/>
    </source>
</evidence>
<dbReference type="Pfam" id="PF00512">
    <property type="entry name" value="HisKA"/>
    <property type="match status" value="1"/>
</dbReference>
<dbReference type="InterPro" id="IPR018060">
    <property type="entry name" value="HTH_AraC"/>
</dbReference>
<comment type="catalytic activity">
    <reaction evidence="1">
        <text>ATP + protein L-histidine = ADP + protein N-phospho-L-histidine.</text>
        <dbReference type="EC" id="2.7.13.3"/>
    </reaction>
</comment>
<dbReference type="InterPro" id="IPR036890">
    <property type="entry name" value="HATPase_C_sf"/>
</dbReference>
<dbReference type="PRINTS" id="PR00344">
    <property type="entry name" value="BCTRLSENSOR"/>
</dbReference>
<evidence type="ECO:0000256" key="1">
    <source>
        <dbReference type="ARBA" id="ARBA00000085"/>
    </source>
</evidence>
<evidence type="ECO:0000256" key="5">
    <source>
        <dbReference type="SAM" id="Phobius"/>
    </source>
</evidence>
<dbReference type="Pfam" id="PF00072">
    <property type="entry name" value="Response_reg"/>
    <property type="match status" value="1"/>
</dbReference>
<dbReference type="InterPro" id="IPR003661">
    <property type="entry name" value="HisK_dim/P_dom"/>
</dbReference>
<keyword evidence="5" id="KW-1133">Transmembrane helix</keyword>
<evidence type="ECO:0000313" key="9">
    <source>
        <dbReference type="EMBL" id="NMH88524.1"/>
    </source>
</evidence>
<reference evidence="9 10" key="1">
    <citation type="submission" date="2020-04" db="EMBL/GenBank/DDBJ databases">
        <title>A Flavivirga sp. nov.</title>
        <authorList>
            <person name="Sun X."/>
        </authorList>
    </citation>
    <scope>NUCLEOTIDE SEQUENCE [LARGE SCALE GENOMIC DNA]</scope>
    <source>
        <strain evidence="9 10">Y03</strain>
    </source>
</reference>
<dbReference type="Gene3D" id="3.30.565.10">
    <property type="entry name" value="Histidine kinase-like ATPase, C-terminal domain"/>
    <property type="match status" value="1"/>
</dbReference>
<dbReference type="InterPro" id="IPR036097">
    <property type="entry name" value="HisK_dim/P_sf"/>
</dbReference>
<feature type="transmembrane region" description="Helical" evidence="5">
    <location>
        <begin position="58"/>
        <end position="77"/>
    </location>
</feature>
<dbReference type="SUPFAM" id="SSF47384">
    <property type="entry name" value="Homodimeric domain of signal transducing histidine kinase"/>
    <property type="match status" value="1"/>
</dbReference>
<dbReference type="EC" id="2.7.13.3" evidence="2"/>
<evidence type="ECO:0000256" key="3">
    <source>
        <dbReference type="ARBA" id="ARBA00022553"/>
    </source>
</evidence>
<dbReference type="PROSITE" id="PS01124">
    <property type="entry name" value="HTH_ARAC_FAMILY_2"/>
    <property type="match status" value="1"/>
</dbReference>
<keyword evidence="5" id="KW-0812">Transmembrane</keyword>
<proteinExistence type="predicted"/>
<keyword evidence="3 4" id="KW-0597">Phosphoprotein</keyword>
<sequence length="733" mass="84406">MKKLKSWYASFTDIGLDNCANKNEQKKIRLLNIFVIIWFHISSLFIALDFWIEPEGKNIDILIHCICIAILSSILFLNKKGYSSIGKIIFILLAYSTFYTLSFVVTFSQYTVCYFLLLPLIVMSLYKSNIPSYIMLAICMVTFNLNDLINGIQNATSAVDIQMLKSINIMFNGKIEKMSVYRLLLMLKDPVVTSLFFASFYLFHYFKRLNEKNEMLLEIEKDKVLNDKIILEKQQEELKELNEFKSHFFVNLSHEIRTPLTLIKAYASKINFNLPKKENTEKLNIVNDQLLQIQAIVDNIMDLSKLDANKLILNTKPVSLYTFLKKHYSNFKGAFEKKDIHFTLELKCPDLFIDIDYKLMSRGLNNLLNNALKFTSINGSVQLFTNSDVNGVVTIRVQDNGIGIPKTHLNKVFDRFYQHKNHITKSQGTGVGLAFTKSIIEEHGFNIDVTSTPNIATVFSITIPNEATSEISNNVFNENYKSIEPSIINKQKPVILIVDDHSQMRKYIKSLLTDYDLLEAEHGKEAIKIINKHQVDLILTDYMMPIMDGLELVNQLKKRASKTPVIVITARSDDQGKLSMLRLGIDGYLTKPFLEEELLFSVKKYLDSYKIIKETELTQTSEEEIFQKKSNAFIKQLTSIINENLHDKTFGVDYLADLLNTSKSSLNRKTKLVFGQSPNQIIMEARLQKAKQLLEEDPFILKNQLTHAVGMSNSTYFYKKFEERFGVTNKSYF</sequence>
<dbReference type="SMART" id="SM00387">
    <property type="entry name" value="HATPase_c"/>
    <property type="match status" value="1"/>
</dbReference>
<dbReference type="InterPro" id="IPR011006">
    <property type="entry name" value="CheY-like_superfamily"/>
</dbReference>
<organism evidence="9 10">
    <name type="scientific">Flavivirga algicola</name>
    <dbReference type="NCBI Taxonomy" id="2729136"/>
    <lineage>
        <taxon>Bacteria</taxon>
        <taxon>Pseudomonadati</taxon>
        <taxon>Bacteroidota</taxon>
        <taxon>Flavobacteriia</taxon>
        <taxon>Flavobacteriales</taxon>
        <taxon>Flavobacteriaceae</taxon>
        <taxon>Flavivirga</taxon>
    </lineage>
</organism>
<feature type="domain" description="HTH araC/xylS-type" evidence="6">
    <location>
        <begin position="635"/>
        <end position="733"/>
    </location>
</feature>
<accession>A0ABX1S1E4</accession>
<dbReference type="Gene3D" id="1.10.287.130">
    <property type="match status" value="1"/>
</dbReference>
<dbReference type="Gene3D" id="3.40.50.2300">
    <property type="match status" value="1"/>
</dbReference>
<evidence type="ECO:0000259" key="8">
    <source>
        <dbReference type="PROSITE" id="PS50110"/>
    </source>
</evidence>
<dbReference type="InterPro" id="IPR004358">
    <property type="entry name" value="Sig_transdc_His_kin-like_C"/>
</dbReference>
<dbReference type="Gene3D" id="1.10.10.60">
    <property type="entry name" value="Homeodomain-like"/>
    <property type="match status" value="1"/>
</dbReference>
<protein>
    <recommendedName>
        <fullName evidence="2">histidine kinase</fullName>
        <ecNumber evidence="2">2.7.13.3</ecNumber>
    </recommendedName>
</protein>
<feature type="transmembrane region" description="Helical" evidence="5">
    <location>
        <begin position="180"/>
        <end position="203"/>
    </location>
</feature>
<dbReference type="SUPFAM" id="SSF52172">
    <property type="entry name" value="CheY-like"/>
    <property type="match status" value="1"/>
</dbReference>
<comment type="caution">
    <text evidence="9">The sequence shown here is derived from an EMBL/GenBank/DDBJ whole genome shotgun (WGS) entry which is preliminary data.</text>
</comment>
<dbReference type="Pfam" id="PF12833">
    <property type="entry name" value="HTH_18"/>
    <property type="match status" value="1"/>
</dbReference>
<feature type="domain" description="Histidine kinase" evidence="7">
    <location>
        <begin position="251"/>
        <end position="467"/>
    </location>
</feature>
<evidence type="ECO:0000259" key="6">
    <source>
        <dbReference type="PROSITE" id="PS01124"/>
    </source>
</evidence>
<dbReference type="InterPro" id="IPR001789">
    <property type="entry name" value="Sig_transdc_resp-reg_receiver"/>
</dbReference>
<evidence type="ECO:0000313" key="10">
    <source>
        <dbReference type="Proteomes" id="UP000746690"/>
    </source>
</evidence>
<evidence type="ECO:0000256" key="2">
    <source>
        <dbReference type="ARBA" id="ARBA00012438"/>
    </source>
</evidence>
<dbReference type="EMBL" id="JABBHF010000007">
    <property type="protein sequence ID" value="NMH88524.1"/>
    <property type="molecule type" value="Genomic_DNA"/>
</dbReference>
<dbReference type="InterPro" id="IPR003594">
    <property type="entry name" value="HATPase_dom"/>
</dbReference>
<dbReference type="SMART" id="SM00448">
    <property type="entry name" value="REC"/>
    <property type="match status" value="1"/>
</dbReference>
<feature type="transmembrane region" description="Helical" evidence="5">
    <location>
        <begin position="84"/>
        <end position="101"/>
    </location>
</feature>
<dbReference type="PANTHER" id="PTHR43547:SF2">
    <property type="entry name" value="HYBRID SIGNAL TRANSDUCTION HISTIDINE KINASE C"/>
    <property type="match status" value="1"/>
</dbReference>
<keyword evidence="5" id="KW-0472">Membrane</keyword>
<keyword evidence="10" id="KW-1185">Reference proteome</keyword>
<gene>
    <name evidence="9" type="ORF">HHX25_13505</name>
</gene>
<dbReference type="PROSITE" id="PS50109">
    <property type="entry name" value="HIS_KIN"/>
    <property type="match status" value="1"/>
</dbReference>
<dbReference type="SMART" id="SM00388">
    <property type="entry name" value="HisKA"/>
    <property type="match status" value="1"/>
</dbReference>
<dbReference type="Proteomes" id="UP000746690">
    <property type="component" value="Unassembled WGS sequence"/>
</dbReference>
<dbReference type="CDD" id="cd00075">
    <property type="entry name" value="HATPase"/>
    <property type="match status" value="1"/>
</dbReference>
<dbReference type="PANTHER" id="PTHR43547">
    <property type="entry name" value="TWO-COMPONENT HISTIDINE KINASE"/>
    <property type="match status" value="1"/>
</dbReference>
<feature type="domain" description="Response regulatory" evidence="8">
    <location>
        <begin position="494"/>
        <end position="606"/>
    </location>
</feature>
<dbReference type="InterPro" id="IPR005467">
    <property type="entry name" value="His_kinase_dom"/>
</dbReference>